<name>A0ABX7IFN0_9ACTO</name>
<evidence type="ECO:0000256" key="3">
    <source>
        <dbReference type="ARBA" id="ARBA00038502"/>
    </source>
</evidence>
<dbReference type="PANTHER" id="PTHR43792:SF8">
    <property type="entry name" value="[RIBOSOMAL PROTEIN US5]-ALANINE N-ACETYLTRANSFERASE"/>
    <property type="match status" value="1"/>
</dbReference>
<dbReference type="PROSITE" id="PS51186">
    <property type="entry name" value="GNAT"/>
    <property type="match status" value="1"/>
</dbReference>
<sequence>MEDARKIILRKIEQSDATAVLAAFRSHPDMKRQGDVSTIDEAHRYISQFTESKSMVAWVIDLDGRAVGLVGLASDPENRSAWFFYWMGAQYRGQGWTSIAARTVANWALSEGGFERLELGYRVNNPSSATVAQSAGFLPEGLERSKFLITGKRIDVVTCGRLPSDPWPQGPSFEILTR</sequence>
<accession>A0ABX7IFN0</accession>
<dbReference type="EMBL" id="CP070228">
    <property type="protein sequence ID" value="QRV01939.1"/>
    <property type="molecule type" value="Genomic_DNA"/>
</dbReference>
<gene>
    <name evidence="5" type="ORF">JTE88_07635</name>
</gene>
<dbReference type="SUPFAM" id="SSF55729">
    <property type="entry name" value="Acyl-CoA N-acyltransferases (Nat)"/>
    <property type="match status" value="1"/>
</dbReference>
<dbReference type="PANTHER" id="PTHR43792">
    <property type="entry name" value="GNAT FAMILY, PUTATIVE (AFU_ORTHOLOGUE AFUA_3G00765)-RELATED-RELATED"/>
    <property type="match status" value="1"/>
</dbReference>
<dbReference type="InterPro" id="IPR051531">
    <property type="entry name" value="N-acetyltransferase"/>
</dbReference>
<evidence type="ECO:0000313" key="5">
    <source>
        <dbReference type="EMBL" id="QRV01939.1"/>
    </source>
</evidence>
<keyword evidence="2" id="KW-0012">Acyltransferase</keyword>
<keyword evidence="1" id="KW-0808">Transferase</keyword>
<dbReference type="Gene3D" id="3.40.630.30">
    <property type="match status" value="1"/>
</dbReference>
<dbReference type="CDD" id="cd04301">
    <property type="entry name" value="NAT_SF"/>
    <property type="match status" value="1"/>
</dbReference>
<dbReference type="Proteomes" id="UP000602653">
    <property type="component" value="Chromosome"/>
</dbReference>
<protein>
    <submittedName>
        <fullName evidence="5">GNAT family N-acetyltransferase</fullName>
    </submittedName>
</protein>
<dbReference type="RefSeq" id="WP_204424071.1">
    <property type="nucleotide sequence ID" value="NZ_CP070228.1"/>
</dbReference>
<evidence type="ECO:0000256" key="1">
    <source>
        <dbReference type="ARBA" id="ARBA00022679"/>
    </source>
</evidence>
<proteinExistence type="inferred from homology"/>
<feature type="domain" description="N-acetyltransferase" evidence="4">
    <location>
        <begin position="7"/>
        <end position="155"/>
    </location>
</feature>
<dbReference type="Pfam" id="PF13302">
    <property type="entry name" value="Acetyltransf_3"/>
    <property type="match status" value="1"/>
</dbReference>
<evidence type="ECO:0000259" key="4">
    <source>
        <dbReference type="PROSITE" id="PS51186"/>
    </source>
</evidence>
<reference evidence="5 6" key="1">
    <citation type="submission" date="2021-02" db="EMBL/GenBank/DDBJ databases">
        <title>Complete Genome Sequence of Arcanobacterium phocisimile strain DSM 26142T from a harbour seal.</title>
        <authorList>
            <person name="Borowiak M."/>
            <person name="Alssahen M."/>
            <person name="Malorny B."/>
            <person name="Laemmler C."/>
            <person name="Siebert U."/>
            <person name="Ploetz M."/>
            <person name="Abdulmawjood A."/>
        </authorList>
    </citation>
    <scope>NUCLEOTIDE SEQUENCE [LARGE SCALE GENOMIC DNA]</scope>
    <source>
        <strain evidence="5 6">DSM 26142</strain>
    </source>
</reference>
<comment type="similarity">
    <text evidence="3">Belongs to the acetyltransferase family. RimJ subfamily.</text>
</comment>
<dbReference type="InterPro" id="IPR016181">
    <property type="entry name" value="Acyl_CoA_acyltransferase"/>
</dbReference>
<evidence type="ECO:0000256" key="2">
    <source>
        <dbReference type="ARBA" id="ARBA00023315"/>
    </source>
</evidence>
<keyword evidence="6" id="KW-1185">Reference proteome</keyword>
<organism evidence="5 6">
    <name type="scientific">Arcanobacterium phocisimile</name>
    <dbReference type="NCBI Taxonomy" id="1302235"/>
    <lineage>
        <taxon>Bacteria</taxon>
        <taxon>Bacillati</taxon>
        <taxon>Actinomycetota</taxon>
        <taxon>Actinomycetes</taxon>
        <taxon>Actinomycetales</taxon>
        <taxon>Actinomycetaceae</taxon>
        <taxon>Arcanobacterium</taxon>
    </lineage>
</organism>
<evidence type="ECO:0000313" key="6">
    <source>
        <dbReference type="Proteomes" id="UP000602653"/>
    </source>
</evidence>
<dbReference type="InterPro" id="IPR000182">
    <property type="entry name" value="GNAT_dom"/>
</dbReference>